<dbReference type="AlphaFoldDB" id="A0A811UIV0"/>
<evidence type="ECO:0000313" key="1">
    <source>
        <dbReference type="EMBL" id="CAD6998248.1"/>
    </source>
</evidence>
<comment type="caution">
    <text evidence="1">The sequence shown here is derived from an EMBL/GenBank/DDBJ whole genome shotgun (WGS) entry which is preliminary data.</text>
</comment>
<organism evidence="1 2">
    <name type="scientific">Ceratitis capitata</name>
    <name type="common">Mediterranean fruit fly</name>
    <name type="synonym">Tephritis capitata</name>
    <dbReference type="NCBI Taxonomy" id="7213"/>
    <lineage>
        <taxon>Eukaryota</taxon>
        <taxon>Metazoa</taxon>
        <taxon>Ecdysozoa</taxon>
        <taxon>Arthropoda</taxon>
        <taxon>Hexapoda</taxon>
        <taxon>Insecta</taxon>
        <taxon>Pterygota</taxon>
        <taxon>Neoptera</taxon>
        <taxon>Endopterygota</taxon>
        <taxon>Diptera</taxon>
        <taxon>Brachycera</taxon>
        <taxon>Muscomorpha</taxon>
        <taxon>Tephritoidea</taxon>
        <taxon>Tephritidae</taxon>
        <taxon>Ceratitis</taxon>
        <taxon>Ceratitis</taxon>
    </lineage>
</organism>
<dbReference type="EMBL" id="CAJHJT010000012">
    <property type="protein sequence ID" value="CAD6998248.1"/>
    <property type="molecule type" value="Genomic_DNA"/>
</dbReference>
<accession>A0A811UIV0</accession>
<reference evidence="1" key="1">
    <citation type="submission" date="2020-11" db="EMBL/GenBank/DDBJ databases">
        <authorList>
            <person name="Whitehead M."/>
        </authorList>
    </citation>
    <scope>NUCLEOTIDE SEQUENCE</scope>
    <source>
        <strain evidence="1">EGII</strain>
    </source>
</reference>
<sequence length="129" mass="14566">MNTAQRRAQQRKTVKVVKMVKARQTDRRNDDVYDTTQTLMMCAIACIARRGLACMIVRFSSSRRHSSLGYSGNLYLQHCVKRKEARRLSEAGLAAAAVNERPFLAELCNNFGIIFKCFPLMYGLAGSQN</sequence>
<evidence type="ECO:0000313" key="2">
    <source>
        <dbReference type="Proteomes" id="UP000606786"/>
    </source>
</evidence>
<proteinExistence type="predicted"/>
<dbReference type="Proteomes" id="UP000606786">
    <property type="component" value="Unassembled WGS sequence"/>
</dbReference>
<keyword evidence="2" id="KW-1185">Reference proteome</keyword>
<gene>
    <name evidence="1" type="ORF">CCAP1982_LOCUS6858</name>
</gene>
<protein>
    <submittedName>
        <fullName evidence="1">(Mediterranean fruit fly) hypothetical protein</fullName>
    </submittedName>
</protein>
<name>A0A811UIV0_CERCA</name>